<keyword evidence="4 7" id="KW-1133">Transmembrane helix</keyword>
<dbReference type="NCBIfam" id="TIGR00765">
    <property type="entry name" value="yihY_not_rbn"/>
    <property type="match status" value="1"/>
</dbReference>
<feature type="compositionally biased region" description="Gly residues" evidence="6">
    <location>
        <begin position="370"/>
        <end position="381"/>
    </location>
</feature>
<evidence type="ECO:0000256" key="1">
    <source>
        <dbReference type="ARBA" id="ARBA00004651"/>
    </source>
</evidence>
<dbReference type="Proteomes" id="UP001596004">
    <property type="component" value="Unassembled WGS sequence"/>
</dbReference>
<evidence type="ECO:0000313" key="8">
    <source>
        <dbReference type="EMBL" id="MFC4529206.1"/>
    </source>
</evidence>
<evidence type="ECO:0000256" key="3">
    <source>
        <dbReference type="ARBA" id="ARBA00022692"/>
    </source>
</evidence>
<dbReference type="Pfam" id="PF03631">
    <property type="entry name" value="Virul_fac_BrkB"/>
    <property type="match status" value="1"/>
</dbReference>
<dbReference type="RefSeq" id="WP_380835560.1">
    <property type="nucleotide sequence ID" value="NZ_JBHSFP010000001.1"/>
</dbReference>
<evidence type="ECO:0000256" key="2">
    <source>
        <dbReference type="ARBA" id="ARBA00022475"/>
    </source>
</evidence>
<keyword evidence="9" id="KW-1185">Reference proteome</keyword>
<feature type="compositionally biased region" description="Basic and acidic residues" evidence="6">
    <location>
        <begin position="332"/>
        <end position="369"/>
    </location>
</feature>
<organism evidence="8 9">
    <name type="scientific">Sphaerisporangium dianthi</name>
    <dbReference type="NCBI Taxonomy" id="1436120"/>
    <lineage>
        <taxon>Bacteria</taxon>
        <taxon>Bacillati</taxon>
        <taxon>Actinomycetota</taxon>
        <taxon>Actinomycetes</taxon>
        <taxon>Streptosporangiales</taxon>
        <taxon>Streptosporangiaceae</taxon>
        <taxon>Sphaerisporangium</taxon>
    </lineage>
</organism>
<evidence type="ECO:0000256" key="5">
    <source>
        <dbReference type="ARBA" id="ARBA00023136"/>
    </source>
</evidence>
<feature type="transmembrane region" description="Helical" evidence="7">
    <location>
        <begin position="248"/>
        <end position="271"/>
    </location>
</feature>
<evidence type="ECO:0000256" key="4">
    <source>
        <dbReference type="ARBA" id="ARBA00022989"/>
    </source>
</evidence>
<feature type="transmembrane region" description="Helical" evidence="7">
    <location>
        <begin position="283"/>
        <end position="305"/>
    </location>
</feature>
<proteinExistence type="predicted"/>
<keyword evidence="5 7" id="KW-0472">Membrane</keyword>
<dbReference type="PANTHER" id="PTHR30213:SF0">
    <property type="entry name" value="UPF0761 MEMBRANE PROTEIN YIHY"/>
    <property type="match status" value="1"/>
</dbReference>
<feature type="region of interest" description="Disordered" evidence="6">
    <location>
        <begin position="328"/>
        <end position="381"/>
    </location>
</feature>
<dbReference type="PANTHER" id="PTHR30213">
    <property type="entry name" value="INNER MEMBRANE PROTEIN YHJD"/>
    <property type="match status" value="1"/>
</dbReference>
<comment type="caution">
    <text evidence="8">The sequence shown here is derived from an EMBL/GenBank/DDBJ whole genome shotgun (WGS) entry which is preliminary data.</text>
</comment>
<keyword evidence="2" id="KW-1003">Cell membrane</keyword>
<feature type="transmembrane region" description="Helical" evidence="7">
    <location>
        <begin position="218"/>
        <end position="236"/>
    </location>
</feature>
<dbReference type="EMBL" id="JBHSFP010000001">
    <property type="protein sequence ID" value="MFC4529206.1"/>
    <property type="molecule type" value="Genomic_DNA"/>
</dbReference>
<feature type="transmembrane region" description="Helical" evidence="7">
    <location>
        <begin position="172"/>
        <end position="198"/>
    </location>
</feature>
<sequence>MTHQDIERRKLHRFGEQGRKGGAVPEGREVGAVPDGPLSLSGRSWWSVLKRTVREFQEDKVTDWAAALTYYAVLSMFPALLAAVSLLGLFGRAAIQPLIDNLGAIAPGPAREILGSVLQALQGSPRAAGITTAIGIGVALWSASGYVGAFMRAANVMYEMPEGRPIWKTLPLRVGITAVLVVLTAAGAVAVVFTGGLADQAGKVLGIGDTALTVWSVAKWPVLVVAVAVVLALLYWAAPNVEHPGFRWVTPGSMLAVLLWIVASFAFGFYVANFSSYSKTYAALAGVIVFLVWLWITNIAVLLGVEFDAELARGRAIAAGRPADAEPYVAPRDTRKMDDADTARMGDADPSKAGDADTARADGDAEIGPRGEGGGPSGGGR</sequence>
<name>A0ABV9C885_9ACTN</name>
<evidence type="ECO:0000313" key="9">
    <source>
        <dbReference type="Proteomes" id="UP001596004"/>
    </source>
</evidence>
<comment type="subcellular location">
    <subcellularLocation>
        <location evidence="1">Cell membrane</location>
        <topology evidence="1">Multi-pass membrane protein</topology>
    </subcellularLocation>
</comment>
<dbReference type="InterPro" id="IPR017039">
    <property type="entry name" value="Virul_fac_BrkB"/>
</dbReference>
<keyword evidence="3 7" id="KW-0812">Transmembrane</keyword>
<evidence type="ECO:0000256" key="6">
    <source>
        <dbReference type="SAM" id="MobiDB-lite"/>
    </source>
</evidence>
<protein>
    <submittedName>
        <fullName evidence="8">YihY/virulence factor BrkB family protein</fullName>
    </submittedName>
</protein>
<accession>A0ABV9C885</accession>
<feature type="transmembrane region" description="Helical" evidence="7">
    <location>
        <begin position="68"/>
        <end position="90"/>
    </location>
</feature>
<gene>
    <name evidence="8" type="ORF">ACFO60_00405</name>
</gene>
<feature type="transmembrane region" description="Helical" evidence="7">
    <location>
        <begin position="127"/>
        <end position="151"/>
    </location>
</feature>
<evidence type="ECO:0000256" key="7">
    <source>
        <dbReference type="SAM" id="Phobius"/>
    </source>
</evidence>
<reference evidence="9" key="1">
    <citation type="journal article" date="2019" name="Int. J. Syst. Evol. Microbiol.">
        <title>The Global Catalogue of Microorganisms (GCM) 10K type strain sequencing project: providing services to taxonomists for standard genome sequencing and annotation.</title>
        <authorList>
            <consortium name="The Broad Institute Genomics Platform"/>
            <consortium name="The Broad Institute Genome Sequencing Center for Infectious Disease"/>
            <person name="Wu L."/>
            <person name="Ma J."/>
        </authorList>
    </citation>
    <scope>NUCLEOTIDE SEQUENCE [LARGE SCALE GENOMIC DNA]</scope>
    <source>
        <strain evidence="9">CGMCC 4.7132</strain>
    </source>
</reference>